<dbReference type="GO" id="GO:0006777">
    <property type="term" value="P:Mo-molybdopterin cofactor biosynthetic process"/>
    <property type="evidence" value="ECO:0007669"/>
    <property type="project" value="UniProtKB-UniRule"/>
</dbReference>
<evidence type="ECO:0000313" key="9">
    <source>
        <dbReference type="Proteomes" id="UP000199331"/>
    </source>
</evidence>
<evidence type="ECO:0000256" key="3">
    <source>
        <dbReference type="ARBA" id="ARBA00010763"/>
    </source>
</evidence>
<comment type="catalytic activity">
    <reaction evidence="5">
        <text>adenylyl-molybdopterin + molybdate = Mo-molybdopterin + AMP + H(+)</text>
        <dbReference type="Rhea" id="RHEA:35047"/>
        <dbReference type="ChEBI" id="CHEBI:15378"/>
        <dbReference type="ChEBI" id="CHEBI:36264"/>
        <dbReference type="ChEBI" id="CHEBI:62727"/>
        <dbReference type="ChEBI" id="CHEBI:71302"/>
        <dbReference type="ChEBI" id="CHEBI:456215"/>
        <dbReference type="EC" id="2.10.1.1"/>
    </reaction>
</comment>
<dbReference type="RefSeq" id="WP_090476482.1">
    <property type="nucleotide sequence ID" value="NZ_FOWZ01000001.1"/>
</dbReference>
<dbReference type="Gene3D" id="2.40.340.10">
    <property type="entry name" value="MoeA, C-terminal, domain IV"/>
    <property type="match status" value="1"/>
</dbReference>
<dbReference type="InterPro" id="IPR036688">
    <property type="entry name" value="MoeA_C_domain_IV_sf"/>
</dbReference>
<accession>A0A1I5KFZ6</accession>
<dbReference type="EMBL" id="FOWZ01000001">
    <property type="protein sequence ID" value="SFO83972.1"/>
    <property type="molecule type" value="Genomic_DNA"/>
</dbReference>
<dbReference type="AlphaFoldDB" id="A0A1I5KFZ6"/>
<sequence>MISFDEASAILREAAGPLEEVLVAIGEAAGLRLSRSVEARIDAPRFDVSAMDGYAVRNADLTGPLRIVGKSYAGSQAPRAMSKGEAVRIFTGAPVPEGADRVLVQEIVETRGDALEIVGEFGEARHIRAQGSDFREGETLLEAGARLGPRQLVAAAAADCAEIWAWRAPRVAFLATGDELVAPGTASDRPGALPDSITPALAEMARQYGATIVGSEVAPDDPERIEELAAQLLDRCDVLVTIGGASVGERDFASRSIEGGKFRTLFSRIAMRPGKPVWCAKRDGERFVLGLPGNPTSALVTARLFLAPLVTALAGGSYDEVLDWRELALAEDMPAPGPREHFGRGAFSKGKALPFANQQSGAQALLAKADLLLRQTGGSGGLSAGQSIQALDF</sequence>
<dbReference type="Gene3D" id="2.170.190.11">
    <property type="entry name" value="Molybdopterin biosynthesis moea protein, domain 3"/>
    <property type="match status" value="1"/>
</dbReference>
<organism evidence="8 9">
    <name type="scientific">Qipengyuania nanhaisediminis</name>
    <dbReference type="NCBI Taxonomy" id="604088"/>
    <lineage>
        <taxon>Bacteria</taxon>
        <taxon>Pseudomonadati</taxon>
        <taxon>Pseudomonadota</taxon>
        <taxon>Alphaproteobacteria</taxon>
        <taxon>Sphingomonadales</taxon>
        <taxon>Erythrobacteraceae</taxon>
        <taxon>Qipengyuania</taxon>
    </lineage>
</organism>
<comment type="function">
    <text evidence="1 6">Catalyzes the insertion of molybdate into adenylated molybdopterin with the concomitant release of AMP.</text>
</comment>
<evidence type="ECO:0000313" key="8">
    <source>
        <dbReference type="EMBL" id="SFO83972.1"/>
    </source>
</evidence>
<dbReference type="UniPathway" id="UPA00344"/>
<keyword evidence="6" id="KW-0500">Molybdenum</keyword>
<evidence type="ECO:0000256" key="4">
    <source>
        <dbReference type="ARBA" id="ARBA00023150"/>
    </source>
</evidence>
<gene>
    <name evidence="8" type="ORF">SAMN04488060_0193</name>
</gene>
<dbReference type="Pfam" id="PF03453">
    <property type="entry name" value="MoeA_N"/>
    <property type="match status" value="1"/>
</dbReference>
<proteinExistence type="inferred from homology"/>
<dbReference type="CDD" id="cd00887">
    <property type="entry name" value="MoeA"/>
    <property type="match status" value="1"/>
</dbReference>
<dbReference type="InterPro" id="IPR001453">
    <property type="entry name" value="MoaB/Mog_dom"/>
</dbReference>
<reference evidence="9" key="1">
    <citation type="submission" date="2016-10" db="EMBL/GenBank/DDBJ databases">
        <authorList>
            <person name="Varghese N."/>
            <person name="Submissions S."/>
        </authorList>
    </citation>
    <scope>NUCLEOTIDE SEQUENCE [LARGE SCALE GENOMIC DNA]</scope>
    <source>
        <strain evidence="9">CGMCC 1.7715</strain>
    </source>
</reference>
<name>A0A1I5KFZ6_9SPHN</name>
<dbReference type="Gene3D" id="3.40.980.10">
    <property type="entry name" value="MoaB/Mog-like domain"/>
    <property type="match status" value="1"/>
</dbReference>
<evidence type="ECO:0000259" key="7">
    <source>
        <dbReference type="SMART" id="SM00852"/>
    </source>
</evidence>
<dbReference type="SUPFAM" id="SSF63867">
    <property type="entry name" value="MoeA C-terminal domain-like"/>
    <property type="match status" value="1"/>
</dbReference>
<evidence type="ECO:0000256" key="2">
    <source>
        <dbReference type="ARBA" id="ARBA00005046"/>
    </source>
</evidence>
<protein>
    <recommendedName>
        <fullName evidence="6">Molybdopterin molybdenumtransferase</fullName>
        <ecNumber evidence="6">2.10.1.1</ecNumber>
    </recommendedName>
</protein>
<dbReference type="PANTHER" id="PTHR10192:SF5">
    <property type="entry name" value="GEPHYRIN"/>
    <property type="match status" value="1"/>
</dbReference>
<dbReference type="InterPro" id="IPR038987">
    <property type="entry name" value="MoeA-like"/>
</dbReference>
<keyword evidence="4 6" id="KW-0501">Molybdenum cofactor biosynthesis</keyword>
<dbReference type="InterPro" id="IPR036135">
    <property type="entry name" value="MoeA_linker/N_sf"/>
</dbReference>
<dbReference type="GO" id="GO:0005829">
    <property type="term" value="C:cytosol"/>
    <property type="evidence" value="ECO:0007669"/>
    <property type="project" value="TreeGrafter"/>
</dbReference>
<comment type="cofactor">
    <cofactor evidence="6">
        <name>Mg(2+)</name>
        <dbReference type="ChEBI" id="CHEBI:18420"/>
    </cofactor>
</comment>
<dbReference type="SUPFAM" id="SSF63882">
    <property type="entry name" value="MoeA N-terminal region -like"/>
    <property type="match status" value="1"/>
</dbReference>
<dbReference type="STRING" id="604088.SAMN04488060_0193"/>
<evidence type="ECO:0000256" key="5">
    <source>
        <dbReference type="ARBA" id="ARBA00047317"/>
    </source>
</evidence>
<keyword evidence="6" id="KW-0460">Magnesium</keyword>
<dbReference type="GO" id="GO:0061599">
    <property type="term" value="F:molybdopterin molybdotransferase activity"/>
    <property type="evidence" value="ECO:0007669"/>
    <property type="project" value="UniProtKB-UniRule"/>
</dbReference>
<dbReference type="SUPFAM" id="SSF53218">
    <property type="entry name" value="Molybdenum cofactor biosynthesis proteins"/>
    <property type="match status" value="1"/>
</dbReference>
<dbReference type="Proteomes" id="UP000199331">
    <property type="component" value="Unassembled WGS sequence"/>
</dbReference>
<keyword evidence="6" id="KW-0479">Metal-binding</keyword>
<dbReference type="OrthoDB" id="9804758at2"/>
<feature type="domain" description="MoaB/Mog" evidence="7">
    <location>
        <begin position="172"/>
        <end position="312"/>
    </location>
</feature>
<comment type="similarity">
    <text evidence="3 6">Belongs to the MoeA family.</text>
</comment>
<dbReference type="InterPro" id="IPR005110">
    <property type="entry name" value="MoeA_linker/N"/>
</dbReference>
<comment type="pathway">
    <text evidence="2 6">Cofactor biosynthesis; molybdopterin biosynthesis.</text>
</comment>
<dbReference type="EC" id="2.10.1.1" evidence="6"/>
<dbReference type="Pfam" id="PF03454">
    <property type="entry name" value="MoeA_C"/>
    <property type="match status" value="1"/>
</dbReference>
<keyword evidence="6 8" id="KW-0808">Transferase</keyword>
<dbReference type="Pfam" id="PF00994">
    <property type="entry name" value="MoCF_biosynth"/>
    <property type="match status" value="1"/>
</dbReference>
<evidence type="ECO:0000256" key="1">
    <source>
        <dbReference type="ARBA" id="ARBA00002901"/>
    </source>
</evidence>
<dbReference type="InterPro" id="IPR036425">
    <property type="entry name" value="MoaB/Mog-like_dom_sf"/>
</dbReference>
<dbReference type="InterPro" id="IPR005111">
    <property type="entry name" value="MoeA_C_domain_IV"/>
</dbReference>
<evidence type="ECO:0000256" key="6">
    <source>
        <dbReference type="RuleBase" id="RU365090"/>
    </source>
</evidence>
<dbReference type="SMART" id="SM00852">
    <property type="entry name" value="MoCF_biosynth"/>
    <property type="match status" value="1"/>
</dbReference>
<dbReference type="GO" id="GO:0046872">
    <property type="term" value="F:metal ion binding"/>
    <property type="evidence" value="ECO:0007669"/>
    <property type="project" value="UniProtKB-UniRule"/>
</dbReference>
<keyword evidence="9" id="KW-1185">Reference proteome</keyword>
<dbReference type="Gene3D" id="3.90.105.10">
    <property type="entry name" value="Molybdopterin biosynthesis moea protein, domain 2"/>
    <property type="match status" value="1"/>
</dbReference>
<dbReference type="PANTHER" id="PTHR10192">
    <property type="entry name" value="MOLYBDOPTERIN BIOSYNTHESIS PROTEIN"/>
    <property type="match status" value="1"/>
</dbReference>